<dbReference type="FunFam" id="3.40.50.1360:FF:000001">
    <property type="entry name" value="Ribose-5-phosphate isomerase A"/>
    <property type="match status" value="1"/>
</dbReference>
<dbReference type="Gene3D" id="3.30.70.260">
    <property type="match status" value="1"/>
</dbReference>
<feature type="binding site" evidence="5">
    <location>
        <begin position="85"/>
        <end position="88"/>
    </location>
    <ligand>
        <name>substrate</name>
    </ligand>
</feature>
<protein>
    <recommendedName>
        <fullName evidence="5">Ribose-5-phosphate isomerase A</fullName>
        <ecNumber evidence="5">5.3.1.6</ecNumber>
    </recommendedName>
    <alternativeName>
        <fullName evidence="5">Phosphoriboisomerase A</fullName>
        <shortName evidence="5">PRI</shortName>
    </alternativeName>
</protein>
<dbReference type="HAMAP" id="MF_00170">
    <property type="entry name" value="Rib_5P_isom_A"/>
    <property type="match status" value="1"/>
</dbReference>
<dbReference type="NCBIfam" id="NF001924">
    <property type="entry name" value="PRK00702.1"/>
    <property type="match status" value="1"/>
</dbReference>
<dbReference type="InterPro" id="IPR004788">
    <property type="entry name" value="Ribose5P_isomerase_type_A"/>
</dbReference>
<dbReference type="AlphaFoldDB" id="A0A847UI76"/>
<dbReference type="UniPathway" id="UPA00115">
    <property type="reaction ID" value="UER00412"/>
</dbReference>
<evidence type="ECO:0000256" key="4">
    <source>
        <dbReference type="ARBA" id="ARBA00023235"/>
    </source>
</evidence>
<gene>
    <name evidence="5 6" type="primary">rpiA</name>
    <name evidence="6" type="ORF">GOC77_07555</name>
</gene>
<dbReference type="FunFam" id="3.30.70.260:FF:000018">
    <property type="entry name" value="Ribose-5-phosphate isomerase A"/>
    <property type="match status" value="1"/>
</dbReference>
<dbReference type="GO" id="GO:0005829">
    <property type="term" value="C:cytosol"/>
    <property type="evidence" value="ECO:0007669"/>
    <property type="project" value="TreeGrafter"/>
</dbReference>
<feature type="binding site" evidence="5">
    <location>
        <position position="124"/>
    </location>
    <ligand>
        <name>substrate</name>
    </ligand>
</feature>
<comment type="function">
    <text evidence="5">Catalyzes the reversible conversion of ribose-5-phosphate to ribulose 5-phosphate.</text>
</comment>
<sequence>MKQGGSDAAKQAAGESAAEAVEDGMVVGLGTGSTAAHAIRAIGQAVDAGLDVVGVPTSFQSRQLARDCGIPLADLDDVPVDLAIDGADEVVGGTLIKGGGAAHAREKIVDASADRFLVVADPTKEADVLSHPVPVEVLSMARSTVATAVSDLGADPALRRAERKDGPVVTDNGNLVLDCNFGPIDDPAALASDLAALPGVVEHGLFVDMADEIHVGTPDGVTVRVLSE</sequence>
<dbReference type="PANTHER" id="PTHR11934">
    <property type="entry name" value="RIBOSE-5-PHOSPHATE ISOMERASE"/>
    <property type="match status" value="1"/>
</dbReference>
<dbReference type="GO" id="GO:0009052">
    <property type="term" value="P:pentose-phosphate shunt, non-oxidative branch"/>
    <property type="evidence" value="ECO:0007669"/>
    <property type="project" value="UniProtKB-UniRule"/>
</dbReference>
<evidence type="ECO:0000313" key="7">
    <source>
        <dbReference type="Proteomes" id="UP000641625"/>
    </source>
</evidence>
<dbReference type="GO" id="GO:0006014">
    <property type="term" value="P:D-ribose metabolic process"/>
    <property type="evidence" value="ECO:0007669"/>
    <property type="project" value="TreeGrafter"/>
</dbReference>
<comment type="subunit">
    <text evidence="5">Homodimer.</text>
</comment>
<dbReference type="EMBL" id="WOWA01000004">
    <property type="protein sequence ID" value="NLV13129.1"/>
    <property type="molecule type" value="Genomic_DNA"/>
</dbReference>
<dbReference type="EC" id="5.3.1.6" evidence="5"/>
<dbReference type="SUPFAM" id="SSF75445">
    <property type="entry name" value="D-ribose-5-phosphate isomerase (RpiA), lid domain"/>
    <property type="match status" value="1"/>
</dbReference>
<comment type="caution">
    <text evidence="6">The sequence shown here is derived from an EMBL/GenBank/DDBJ whole genome shotgun (WGS) entry which is preliminary data.</text>
</comment>
<accession>A0A847UI76</accession>
<evidence type="ECO:0000256" key="3">
    <source>
        <dbReference type="ARBA" id="ARBA00011881"/>
    </source>
</evidence>
<evidence type="ECO:0000256" key="1">
    <source>
        <dbReference type="ARBA" id="ARBA00001713"/>
    </source>
</evidence>
<dbReference type="Gene3D" id="3.40.50.1360">
    <property type="match status" value="1"/>
</dbReference>
<dbReference type="Pfam" id="PF06026">
    <property type="entry name" value="Rib_5-P_isom_A"/>
    <property type="match status" value="1"/>
</dbReference>
<comment type="catalytic activity">
    <reaction evidence="1 5">
        <text>aldehydo-D-ribose 5-phosphate = D-ribulose 5-phosphate</text>
        <dbReference type="Rhea" id="RHEA:14657"/>
        <dbReference type="ChEBI" id="CHEBI:58121"/>
        <dbReference type="ChEBI" id="CHEBI:58273"/>
        <dbReference type="EC" id="5.3.1.6"/>
    </reaction>
</comment>
<feature type="binding site" evidence="5">
    <location>
        <begin position="97"/>
        <end position="100"/>
    </location>
    <ligand>
        <name>substrate</name>
    </ligand>
</feature>
<evidence type="ECO:0000313" key="6">
    <source>
        <dbReference type="EMBL" id="NLV13129.1"/>
    </source>
</evidence>
<evidence type="ECO:0000256" key="5">
    <source>
        <dbReference type="HAMAP-Rule" id="MF_00170"/>
    </source>
</evidence>
<feature type="active site" description="Proton acceptor" evidence="5">
    <location>
        <position position="106"/>
    </location>
</feature>
<comment type="similarity">
    <text evidence="2 5">Belongs to the ribose 5-phosphate isomerase family.</text>
</comment>
<keyword evidence="4 5" id="KW-0413">Isomerase</keyword>
<dbReference type="PANTHER" id="PTHR11934:SF0">
    <property type="entry name" value="RIBOSE-5-PHOSPHATE ISOMERASE"/>
    <property type="match status" value="1"/>
</dbReference>
<dbReference type="SUPFAM" id="SSF100950">
    <property type="entry name" value="NagB/RpiA/CoA transferase-like"/>
    <property type="match status" value="1"/>
</dbReference>
<dbReference type="InterPro" id="IPR020672">
    <property type="entry name" value="Ribose5P_isomerase_typA_subgr"/>
</dbReference>
<evidence type="ECO:0000256" key="2">
    <source>
        <dbReference type="ARBA" id="ARBA00008088"/>
    </source>
</evidence>
<feature type="binding site" evidence="5">
    <location>
        <begin position="31"/>
        <end position="34"/>
    </location>
    <ligand>
        <name>substrate</name>
    </ligand>
</feature>
<dbReference type="GO" id="GO:0004751">
    <property type="term" value="F:ribose-5-phosphate isomerase activity"/>
    <property type="evidence" value="ECO:0007669"/>
    <property type="project" value="UniProtKB-UniRule"/>
</dbReference>
<proteinExistence type="inferred from homology"/>
<dbReference type="Proteomes" id="UP000641625">
    <property type="component" value="Unassembled WGS sequence"/>
</dbReference>
<dbReference type="RefSeq" id="WP_170096689.1">
    <property type="nucleotide sequence ID" value="NZ_WOWA01000004.1"/>
</dbReference>
<dbReference type="InterPro" id="IPR037171">
    <property type="entry name" value="NagB/RpiA_transferase-like"/>
</dbReference>
<comment type="pathway">
    <text evidence="5">Carbohydrate degradation; pentose phosphate pathway; D-ribose 5-phosphate from D-ribulose 5-phosphate (non-oxidative stage): step 1/1.</text>
</comment>
<organism evidence="6 7">
    <name type="scientific">Haloarcula argentinensis</name>
    <dbReference type="NCBI Taxonomy" id="43776"/>
    <lineage>
        <taxon>Archaea</taxon>
        <taxon>Methanobacteriati</taxon>
        <taxon>Methanobacteriota</taxon>
        <taxon>Stenosarchaea group</taxon>
        <taxon>Halobacteria</taxon>
        <taxon>Halobacteriales</taxon>
        <taxon>Haloarculaceae</taxon>
        <taxon>Haloarcula</taxon>
    </lineage>
</organism>
<dbReference type="CDD" id="cd01398">
    <property type="entry name" value="RPI_A"/>
    <property type="match status" value="1"/>
</dbReference>
<dbReference type="NCBIfam" id="TIGR00021">
    <property type="entry name" value="rpiA"/>
    <property type="match status" value="1"/>
</dbReference>
<reference evidence="6" key="1">
    <citation type="submission" date="2019-12" db="EMBL/GenBank/DDBJ databases">
        <title>Whole genome sequencing of Haloarcula argentinensis strain pws5.</title>
        <authorList>
            <person name="Verma D.K."/>
            <person name="Gopal K."/>
            <person name="Prasad E.S."/>
        </authorList>
    </citation>
    <scope>NUCLEOTIDE SEQUENCE</scope>
    <source>
        <strain evidence="6">Pws5</strain>
    </source>
</reference>
<comment type="subunit">
    <text evidence="3">Homotetramer.</text>
</comment>
<name>A0A847UI76_HALAR</name>